<feature type="signal peptide" evidence="1">
    <location>
        <begin position="1"/>
        <end position="32"/>
    </location>
</feature>
<organism evidence="2 3">
    <name type="scientific">Paenibacillus sepulcri</name>
    <dbReference type="NCBI Taxonomy" id="359917"/>
    <lineage>
        <taxon>Bacteria</taxon>
        <taxon>Bacillati</taxon>
        <taxon>Bacillota</taxon>
        <taxon>Bacilli</taxon>
        <taxon>Bacillales</taxon>
        <taxon>Paenibacillaceae</taxon>
        <taxon>Paenibacillus</taxon>
    </lineage>
</organism>
<dbReference type="PROSITE" id="PS51257">
    <property type="entry name" value="PROKAR_LIPOPROTEIN"/>
    <property type="match status" value="1"/>
</dbReference>
<dbReference type="Proteomes" id="UP001519887">
    <property type="component" value="Unassembled WGS sequence"/>
</dbReference>
<comment type="caution">
    <text evidence="2">The sequence shown here is derived from an EMBL/GenBank/DDBJ whole genome shotgun (WGS) entry which is preliminary data.</text>
</comment>
<reference evidence="2 3" key="1">
    <citation type="submission" date="2021-07" db="EMBL/GenBank/DDBJ databases">
        <title>Paenibacillus radiodurans sp. nov., isolated from the southeastern edge of Tengger Desert.</title>
        <authorList>
            <person name="Zhang G."/>
        </authorList>
    </citation>
    <scope>NUCLEOTIDE SEQUENCE [LARGE SCALE GENOMIC DNA]</scope>
    <source>
        <strain evidence="2 3">CCM 7311</strain>
    </source>
</reference>
<dbReference type="RefSeq" id="WP_210046465.1">
    <property type="nucleotide sequence ID" value="NZ_JBHLVU010000014.1"/>
</dbReference>
<protein>
    <submittedName>
        <fullName evidence="2">Extracellular solute-binding protein</fullName>
    </submittedName>
</protein>
<sequence length="477" mass="53563">MNKSFRMRLTKWFLAVITAAVLLSGCSQKENAVQPADPAGADEQSKTITLAIQSNVETKPMESLINQFNAAHPGYTVQLLKLPLDRYDEILNMRMTSGEGPDVFQLDTGWLATYIFKNWLVDLSTVVDSQFLNAFPKWVVDYTRENSHFYAIPSEIMTLRLIYNKELLKSAGLNPDSPPTTLQQLRSDANQISKVGTGYRRYGFALPAGDDGAFRKALEMAGTYSGVYHYDFSKGSYDFTVYESWFQTMLAMKEEGGLFPGETSLQSDTALTQFSEGNIGMMFVTDRDFALLSGMRTMDFPLGIAMPPLLSASDKGKGALMVSPESPFVINAYTEHEKEAADLWKLLHSSKFMGAQYKQGYTIPVLKDIIDDPGYQPTLDNFDLFLPGREESPYPKEPKFILQNETTPFSPKNLGDGLRMKAYRDILQGIGPPEEILEELSRQYNHSLDDAVSKNLISFNEYVNPKFDPRQPLGETQ</sequence>
<keyword evidence="3" id="KW-1185">Reference proteome</keyword>
<dbReference type="PANTHER" id="PTHR43649:SF12">
    <property type="entry name" value="DIACETYLCHITOBIOSE BINDING PROTEIN DASA"/>
    <property type="match status" value="1"/>
</dbReference>
<evidence type="ECO:0000313" key="2">
    <source>
        <dbReference type="EMBL" id="MBW7455737.1"/>
    </source>
</evidence>
<dbReference type="PANTHER" id="PTHR43649">
    <property type="entry name" value="ARABINOSE-BINDING PROTEIN-RELATED"/>
    <property type="match status" value="1"/>
</dbReference>
<evidence type="ECO:0000256" key="1">
    <source>
        <dbReference type="SAM" id="SignalP"/>
    </source>
</evidence>
<keyword evidence="1" id="KW-0732">Signal</keyword>
<name>A0ABS7C490_9BACL</name>
<dbReference type="InterPro" id="IPR006059">
    <property type="entry name" value="SBP"/>
</dbReference>
<accession>A0ABS7C490</accession>
<dbReference type="InterPro" id="IPR050490">
    <property type="entry name" value="Bact_solute-bd_prot1"/>
</dbReference>
<gene>
    <name evidence="2" type="ORF">K0U00_17055</name>
</gene>
<dbReference type="SUPFAM" id="SSF53850">
    <property type="entry name" value="Periplasmic binding protein-like II"/>
    <property type="match status" value="1"/>
</dbReference>
<dbReference type="Gene3D" id="3.40.190.10">
    <property type="entry name" value="Periplasmic binding protein-like II"/>
    <property type="match status" value="1"/>
</dbReference>
<evidence type="ECO:0000313" key="3">
    <source>
        <dbReference type="Proteomes" id="UP001519887"/>
    </source>
</evidence>
<dbReference type="Pfam" id="PF01547">
    <property type="entry name" value="SBP_bac_1"/>
    <property type="match status" value="1"/>
</dbReference>
<proteinExistence type="predicted"/>
<feature type="chain" id="PRO_5047330849" evidence="1">
    <location>
        <begin position="33"/>
        <end position="477"/>
    </location>
</feature>
<dbReference type="EMBL" id="JAHZIK010000423">
    <property type="protein sequence ID" value="MBW7455737.1"/>
    <property type="molecule type" value="Genomic_DNA"/>
</dbReference>